<dbReference type="RefSeq" id="XP_024665216.1">
    <property type="nucleotide sequence ID" value="XM_024809448.1"/>
</dbReference>
<dbReference type="EMBL" id="NDIQ01000021">
    <property type="protein sequence ID" value="PRT55271.1"/>
    <property type="molecule type" value="Genomic_DNA"/>
</dbReference>
<proteinExistence type="predicted"/>
<name>A0A2T0FJV5_9ASCO</name>
<comment type="caution">
    <text evidence="2">The sequence shown here is derived from an EMBL/GenBank/DDBJ whole genome shotgun (WGS) entry which is preliminary data.</text>
</comment>
<gene>
    <name evidence="2" type="ORF">B9G98_02891</name>
</gene>
<feature type="compositionally biased region" description="Basic and acidic residues" evidence="1">
    <location>
        <begin position="62"/>
        <end position="78"/>
    </location>
</feature>
<dbReference type="GeneID" id="36516639"/>
<sequence length="90" mass="10050">MQGIIKFTGHAAGSGNYLLHMSEFYTLSTPELSPEQEKIFAHAMSPSWSRASTTSRKHAKEHKAEAKADEKAAADQHHRSLLKKLNKIFS</sequence>
<dbReference type="Proteomes" id="UP000238350">
    <property type="component" value="Unassembled WGS sequence"/>
</dbReference>
<keyword evidence="3" id="KW-1185">Reference proteome</keyword>
<protein>
    <submittedName>
        <fullName evidence="2">Uncharacterized protein</fullName>
    </submittedName>
</protein>
<organism evidence="2 3">
    <name type="scientific">Wickerhamiella sorbophila</name>
    <dbReference type="NCBI Taxonomy" id="45607"/>
    <lineage>
        <taxon>Eukaryota</taxon>
        <taxon>Fungi</taxon>
        <taxon>Dikarya</taxon>
        <taxon>Ascomycota</taxon>
        <taxon>Saccharomycotina</taxon>
        <taxon>Dipodascomycetes</taxon>
        <taxon>Dipodascales</taxon>
        <taxon>Trichomonascaceae</taxon>
        <taxon>Wickerhamiella</taxon>
    </lineage>
</organism>
<dbReference type="AlphaFoldDB" id="A0A2T0FJV5"/>
<evidence type="ECO:0000313" key="3">
    <source>
        <dbReference type="Proteomes" id="UP000238350"/>
    </source>
</evidence>
<evidence type="ECO:0000256" key="1">
    <source>
        <dbReference type="SAM" id="MobiDB-lite"/>
    </source>
</evidence>
<evidence type="ECO:0000313" key="2">
    <source>
        <dbReference type="EMBL" id="PRT55271.1"/>
    </source>
</evidence>
<accession>A0A2T0FJV5</accession>
<feature type="region of interest" description="Disordered" evidence="1">
    <location>
        <begin position="44"/>
        <end position="78"/>
    </location>
</feature>
<reference evidence="2 3" key="1">
    <citation type="submission" date="2017-04" db="EMBL/GenBank/DDBJ databases">
        <title>Genome sequencing of [Candida] sorbophila.</title>
        <authorList>
            <person name="Ahn J.O."/>
        </authorList>
    </citation>
    <scope>NUCLEOTIDE SEQUENCE [LARGE SCALE GENOMIC DNA]</scope>
    <source>
        <strain evidence="2 3">DS02</strain>
    </source>
</reference>